<dbReference type="EMBL" id="QRGA01000008">
    <property type="protein sequence ID" value="RDU97925.1"/>
    <property type="molecule type" value="Genomic_DNA"/>
</dbReference>
<organism evidence="1 2">
    <name type="scientific">Trinickia dinghuensis</name>
    <dbReference type="NCBI Taxonomy" id="2291023"/>
    <lineage>
        <taxon>Bacteria</taxon>
        <taxon>Pseudomonadati</taxon>
        <taxon>Pseudomonadota</taxon>
        <taxon>Betaproteobacteria</taxon>
        <taxon>Burkholderiales</taxon>
        <taxon>Burkholderiaceae</taxon>
        <taxon>Trinickia</taxon>
    </lineage>
</organism>
<dbReference type="RefSeq" id="WP_115534451.1">
    <property type="nucleotide sequence ID" value="NZ_QRGA01000008.1"/>
</dbReference>
<dbReference type="OrthoDB" id="6889661at2"/>
<gene>
    <name evidence="1" type="ORF">DWV00_15415</name>
</gene>
<name>A0A3D8JZ82_9BURK</name>
<evidence type="ECO:0000313" key="1">
    <source>
        <dbReference type="EMBL" id="RDU97925.1"/>
    </source>
</evidence>
<sequence length="152" mass="16413">MDCVTFSKAFQDNMNALRLPAPFSLFSSLTTALGNLGAMLNAFKSVGPTATVAEMIGATILRERLDVVGAMAASYYVGAVIGSVVVASEGAKACKGRTSSARIRLVVLWLASRGVLVPMDLQIFMQHNPEAIEDNMKRRSYAMRAWQHGDRS</sequence>
<protein>
    <submittedName>
        <fullName evidence="1">Uncharacterized protein</fullName>
    </submittedName>
</protein>
<proteinExistence type="predicted"/>
<reference evidence="1 2" key="1">
    <citation type="submission" date="2018-08" db="EMBL/GenBank/DDBJ databases">
        <title>Paraburkholderia sp. DHOM06 isolated from forest soil.</title>
        <authorList>
            <person name="Gao Z.-H."/>
            <person name="Qiu L.-H."/>
        </authorList>
    </citation>
    <scope>NUCLEOTIDE SEQUENCE [LARGE SCALE GENOMIC DNA]</scope>
    <source>
        <strain evidence="1 2">DHOM06</strain>
    </source>
</reference>
<comment type="caution">
    <text evidence="1">The sequence shown here is derived from an EMBL/GenBank/DDBJ whole genome shotgun (WGS) entry which is preliminary data.</text>
</comment>
<dbReference type="AlphaFoldDB" id="A0A3D8JZ82"/>
<evidence type="ECO:0000313" key="2">
    <source>
        <dbReference type="Proteomes" id="UP000256838"/>
    </source>
</evidence>
<dbReference type="Proteomes" id="UP000256838">
    <property type="component" value="Unassembled WGS sequence"/>
</dbReference>
<accession>A0A3D8JZ82</accession>
<keyword evidence="2" id="KW-1185">Reference proteome</keyword>